<proteinExistence type="predicted"/>
<comment type="subcellular location">
    <subcellularLocation>
        <location evidence="3">Nucleus</location>
    </subcellularLocation>
</comment>
<feature type="DNA-binding region" description="Fork-head" evidence="3">
    <location>
        <begin position="67"/>
        <end position="146"/>
    </location>
</feature>
<dbReference type="CDD" id="cd00059">
    <property type="entry name" value="FH_FOX"/>
    <property type="match status" value="1"/>
</dbReference>
<dbReference type="PANTHER" id="PTHR11829:SF343">
    <property type="entry name" value="FORK-HEAD DOMAIN-CONTAINING PROTEIN"/>
    <property type="match status" value="1"/>
</dbReference>
<gene>
    <name evidence="6" type="ORF">FFLO_02430</name>
</gene>
<dbReference type="InterPro" id="IPR001766">
    <property type="entry name" value="Fork_head_dom"/>
</dbReference>
<feature type="compositionally biased region" description="Polar residues" evidence="4">
    <location>
        <begin position="174"/>
        <end position="184"/>
    </location>
</feature>
<comment type="caution">
    <text evidence="6">The sequence shown here is derived from an EMBL/GenBank/DDBJ whole genome shotgun (WGS) entry which is preliminary data.</text>
</comment>
<evidence type="ECO:0000313" key="7">
    <source>
        <dbReference type="Proteomes" id="UP000812966"/>
    </source>
</evidence>
<keyword evidence="1 3" id="KW-0238">DNA-binding</keyword>
<dbReference type="AlphaFoldDB" id="A0A8K0JMS2"/>
<dbReference type="PANTHER" id="PTHR11829">
    <property type="entry name" value="FORKHEAD BOX PROTEIN"/>
    <property type="match status" value="1"/>
</dbReference>
<dbReference type="PRINTS" id="PR00053">
    <property type="entry name" value="FORKHEAD"/>
</dbReference>
<accession>A0A8K0JMS2</accession>
<protein>
    <recommendedName>
        <fullName evidence="5">Fork-head domain-containing protein</fullName>
    </recommendedName>
</protein>
<evidence type="ECO:0000256" key="2">
    <source>
        <dbReference type="ARBA" id="ARBA00023242"/>
    </source>
</evidence>
<dbReference type="Pfam" id="PF00250">
    <property type="entry name" value="Forkhead"/>
    <property type="match status" value="1"/>
</dbReference>
<dbReference type="InterPro" id="IPR050211">
    <property type="entry name" value="FOX_domain-containing"/>
</dbReference>
<keyword evidence="7" id="KW-1185">Reference proteome</keyword>
<keyword evidence="2 3" id="KW-0539">Nucleus</keyword>
<dbReference type="GO" id="GO:0005634">
    <property type="term" value="C:nucleus"/>
    <property type="evidence" value="ECO:0007669"/>
    <property type="project" value="UniProtKB-SubCell"/>
</dbReference>
<evidence type="ECO:0000256" key="3">
    <source>
        <dbReference type="PROSITE-ProRule" id="PRU00089"/>
    </source>
</evidence>
<dbReference type="SUPFAM" id="SSF46785">
    <property type="entry name" value="Winged helix' DNA-binding domain"/>
    <property type="match status" value="1"/>
</dbReference>
<dbReference type="GO" id="GO:0000981">
    <property type="term" value="F:DNA-binding transcription factor activity, RNA polymerase II-specific"/>
    <property type="evidence" value="ECO:0007669"/>
    <property type="project" value="TreeGrafter"/>
</dbReference>
<dbReference type="InterPro" id="IPR036390">
    <property type="entry name" value="WH_DNA-bd_sf"/>
</dbReference>
<evidence type="ECO:0000256" key="4">
    <source>
        <dbReference type="SAM" id="MobiDB-lite"/>
    </source>
</evidence>
<dbReference type="Gene3D" id="1.10.10.10">
    <property type="entry name" value="Winged helix-like DNA-binding domain superfamily/Winged helix DNA-binding domain"/>
    <property type="match status" value="1"/>
</dbReference>
<dbReference type="GO" id="GO:0000978">
    <property type="term" value="F:RNA polymerase II cis-regulatory region sequence-specific DNA binding"/>
    <property type="evidence" value="ECO:0007669"/>
    <property type="project" value="TreeGrafter"/>
</dbReference>
<dbReference type="SMART" id="SM00339">
    <property type="entry name" value="FH"/>
    <property type="match status" value="1"/>
</dbReference>
<feature type="region of interest" description="Disordered" evidence="4">
    <location>
        <begin position="1"/>
        <end position="53"/>
    </location>
</feature>
<dbReference type="Proteomes" id="UP000812966">
    <property type="component" value="Unassembled WGS sequence"/>
</dbReference>
<dbReference type="InterPro" id="IPR030456">
    <property type="entry name" value="TF_fork_head_CS_2"/>
</dbReference>
<dbReference type="PROSITE" id="PS00658">
    <property type="entry name" value="FORK_HEAD_2"/>
    <property type="match status" value="1"/>
</dbReference>
<reference evidence="6" key="1">
    <citation type="submission" date="2020-04" db="EMBL/GenBank/DDBJ databases">
        <title>Analysis of mating type loci in Filobasidium floriforme.</title>
        <authorList>
            <person name="Nowrousian M."/>
        </authorList>
    </citation>
    <scope>NUCLEOTIDE SEQUENCE</scope>
    <source>
        <strain evidence="6">CBS 6242</strain>
    </source>
</reference>
<organism evidence="6 7">
    <name type="scientific">Filobasidium floriforme</name>
    <dbReference type="NCBI Taxonomy" id="5210"/>
    <lineage>
        <taxon>Eukaryota</taxon>
        <taxon>Fungi</taxon>
        <taxon>Dikarya</taxon>
        <taxon>Basidiomycota</taxon>
        <taxon>Agaricomycotina</taxon>
        <taxon>Tremellomycetes</taxon>
        <taxon>Filobasidiales</taxon>
        <taxon>Filobasidiaceae</taxon>
        <taxon>Filobasidium</taxon>
    </lineage>
</organism>
<feature type="domain" description="Fork-head" evidence="5">
    <location>
        <begin position="67"/>
        <end position="146"/>
    </location>
</feature>
<sequence>MSHLVSSSANHSSEPKAGDSSRTVRGPSSSGGGNSSRAKQPAGKGKKSIYTNLAVPSSTDPNVKYYKPNFTYHELITHEIKRSFEGRLQLSEIYRRISERYPYFKLGEPGWQNSIRHNLSLKKCFVRVDRPTDAPADKSGKGGWWTYVAQGDPDGRGGRKGMSGKGTGEYRKGQTPSDIASRSGSPEEGVGSRSDGMAFEGQDAMSALTGGAYAGNGVAGPGQDGAARSDGSYADQAQTLAMAAHVLNGYHPEQHPQHLHQQNMQGGSRH</sequence>
<dbReference type="OrthoDB" id="5954824at2759"/>
<evidence type="ECO:0000313" key="6">
    <source>
        <dbReference type="EMBL" id="KAG7562148.1"/>
    </source>
</evidence>
<evidence type="ECO:0000256" key="1">
    <source>
        <dbReference type="ARBA" id="ARBA00023125"/>
    </source>
</evidence>
<feature type="compositionally biased region" description="Low complexity" evidence="4">
    <location>
        <begin position="1"/>
        <end position="12"/>
    </location>
</feature>
<dbReference type="PROSITE" id="PS50039">
    <property type="entry name" value="FORK_HEAD_3"/>
    <property type="match status" value="1"/>
</dbReference>
<name>A0A8K0JMS2_9TREE</name>
<feature type="region of interest" description="Disordered" evidence="4">
    <location>
        <begin position="133"/>
        <end position="197"/>
    </location>
</feature>
<dbReference type="InterPro" id="IPR036388">
    <property type="entry name" value="WH-like_DNA-bd_sf"/>
</dbReference>
<evidence type="ECO:0000259" key="5">
    <source>
        <dbReference type="PROSITE" id="PS50039"/>
    </source>
</evidence>
<dbReference type="EMBL" id="JABELV010000038">
    <property type="protein sequence ID" value="KAG7562148.1"/>
    <property type="molecule type" value="Genomic_DNA"/>
</dbReference>